<feature type="transmembrane region" description="Helical" evidence="2">
    <location>
        <begin position="216"/>
        <end position="237"/>
    </location>
</feature>
<feature type="region of interest" description="Disordered" evidence="1">
    <location>
        <begin position="1"/>
        <end position="102"/>
    </location>
</feature>
<dbReference type="InterPro" id="IPR046291">
    <property type="entry name" value="DUF6328"/>
</dbReference>
<evidence type="ECO:0000313" key="3">
    <source>
        <dbReference type="EMBL" id="MBB3663065.1"/>
    </source>
</evidence>
<keyword evidence="2" id="KW-1133">Transmembrane helix</keyword>
<dbReference type="AlphaFoldDB" id="A0A839XT90"/>
<feature type="transmembrane region" description="Helical" evidence="2">
    <location>
        <begin position="116"/>
        <end position="136"/>
    </location>
</feature>
<evidence type="ECO:0000256" key="1">
    <source>
        <dbReference type="SAM" id="MobiDB-lite"/>
    </source>
</evidence>
<keyword evidence="2" id="KW-0472">Membrane</keyword>
<feature type="compositionally biased region" description="Basic and acidic residues" evidence="1">
    <location>
        <begin position="79"/>
        <end position="102"/>
    </location>
</feature>
<evidence type="ECO:0000256" key="2">
    <source>
        <dbReference type="SAM" id="Phobius"/>
    </source>
</evidence>
<keyword evidence="2" id="KW-0812">Transmembrane</keyword>
<feature type="compositionally biased region" description="Low complexity" evidence="1">
    <location>
        <begin position="40"/>
        <end position="64"/>
    </location>
</feature>
<organism evidence="3 4">
    <name type="scientific">Prauserella sediminis</name>
    <dbReference type="NCBI Taxonomy" id="577680"/>
    <lineage>
        <taxon>Bacteria</taxon>
        <taxon>Bacillati</taxon>
        <taxon>Actinomycetota</taxon>
        <taxon>Actinomycetes</taxon>
        <taxon>Pseudonocardiales</taxon>
        <taxon>Pseudonocardiaceae</taxon>
        <taxon>Prauserella</taxon>
        <taxon>Prauserella salsuginis group</taxon>
    </lineage>
</organism>
<proteinExistence type="predicted"/>
<dbReference type="EMBL" id="JACIBS010000001">
    <property type="protein sequence ID" value="MBB3663065.1"/>
    <property type="molecule type" value="Genomic_DNA"/>
</dbReference>
<gene>
    <name evidence="3" type="ORF">FB384_001969</name>
</gene>
<protein>
    <submittedName>
        <fullName evidence="3">Cation transport ATPase</fullName>
    </submittedName>
</protein>
<evidence type="ECO:0000313" key="4">
    <source>
        <dbReference type="Proteomes" id="UP000564573"/>
    </source>
</evidence>
<sequence>MNGPGADARGGGSGAGHDPGVEHGPAAQQNPGAQVKPGAQHHTTAQHDTTAQHHTTAQPPAAQHEVTATQHPGAQHGPDAQHRSDPQHRSDAQHDAGAEPHHQRLTRNVNELLGELRVAQAGVQILFGFLLAVAFTAQFREASGFEKILHLVTVLFAAAATAMLTAPAAWHRMLFRAGRRQAILRVGNRLVIAGLVCLAIAVTLTVGLIAKVVYGPVLMGVALVVVGGLFSTLWFFIPTKL</sequence>
<name>A0A839XT90_9PSEU</name>
<keyword evidence="4" id="KW-1185">Reference proteome</keyword>
<accession>A0A839XT90</accession>
<dbReference type="Pfam" id="PF19853">
    <property type="entry name" value="DUF6328"/>
    <property type="match status" value="1"/>
</dbReference>
<dbReference type="Proteomes" id="UP000564573">
    <property type="component" value="Unassembled WGS sequence"/>
</dbReference>
<feature type="transmembrane region" description="Helical" evidence="2">
    <location>
        <begin position="148"/>
        <end position="170"/>
    </location>
</feature>
<feature type="transmembrane region" description="Helical" evidence="2">
    <location>
        <begin position="190"/>
        <end position="210"/>
    </location>
</feature>
<reference evidence="3 4" key="1">
    <citation type="submission" date="2020-08" db="EMBL/GenBank/DDBJ databases">
        <title>Sequencing the genomes of 1000 actinobacteria strains.</title>
        <authorList>
            <person name="Klenk H.-P."/>
        </authorList>
    </citation>
    <scope>NUCLEOTIDE SEQUENCE [LARGE SCALE GENOMIC DNA]</scope>
    <source>
        <strain evidence="3 4">DSM 45267</strain>
    </source>
</reference>
<feature type="compositionally biased region" description="Gly residues" evidence="1">
    <location>
        <begin position="8"/>
        <end position="17"/>
    </location>
</feature>
<comment type="caution">
    <text evidence="3">The sequence shown here is derived from an EMBL/GenBank/DDBJ whole genome shotgun (WGS) entry which is preliminary data.</text>
</comment>